<dbReference type="Proteomes" id="UP000295696">
    <property type="component" value="Unassembled WGS sequence"/>
</dbReference>
<reference evidence="1 2" key="1">
    <citation type="submission" date="2019-03" db="EMBL/GenBank/DDBJ databases">
        <title>Genomic Encyclopedia of Type Strains, Phase IV (KMG-IV): sequencing the most valuable type-strain genomes for metagenomic binning, comparative biology and taxonomic classification.</title>
        <authorList>
            <person name="Goeker M."/>
        </authorList>
    </citation>
    <scope>NUCLEOTIDE SEQUENCE [LARGE SCALE GENOMIC DNA]</scope>
    <source>
        <strain evidence="1 2">DSM 104836</strain>
    </source>
</reference>
<evidence type="ECO:0008006" key="3">
    <source>
        <dbReference type="Google" id="ProtNLM"/>
    </source>
</evidence>
<accession>A0A4V2UMY6</accession>
<keyword evidence="2" id="KW-1185">Reference proteome</keyword>
<dbReference type="EMBL" id="SLZU01000016">
    <property type="protein sequence ID" value="TCS59991.1"/>
    <property type="molecule type" value="Genomic_DNA"/>
</dbReference>
<evidence type="ECO:0000313" key="2">
    <source>
        <dbReference type="Proteomes" id="UP000295696"/>
    </source>
</evidence>
<feature type="non-terminal residue" evidence="1">
    <location>
        <position position="53"/>
    </location>
</feature>
<evidence type="ECO:0000313" key="1">
    <source>
        <dbReference type="EMBL" id="TCS59991.1"/>
    </source>
</evidence>
<proteinExistence type="predicted"/>
<comment type="caution">
    <text evidence="1">The sequence shown here is derived from an EMBL/GenBank/DDBJ whole genome shotgun (WGS) entry which is preliminary data.</text>
</comment>
<protein>
    <recommendedName>
        <fullName evidence="3">IS5 family transposase</fullName>
    </recommendedName>
</protein>
<sequence length="53" mass="6509">MKHRDRVPQQDDLLRPRLVDMIDMRHELVKLAALIDWEWFEREWAGFFPSKEG</sequence>
<dbReference type="AlphaFoldDB" id="A0A4V2UMY6"/>
<name>A0A4V2UMY6_9RHOB</name>
<organism evidence="1 2">
    <name type="scientific">Primorskyibacter sedentarius</name>
    <dbReference type="NCBI Taxonomy" id="745311"/>
    <lineage>
        <taxon>Bacteria</taxon>
        <taxon>Pseudomonadati</taxon>
        <taxon>Pseudomonadota</taxon>
        <taxon>Alphaproteobacteria</taxon>
        <taxon>Rhodobacterales</taxon>
        <taxon>Roseobacteraceae</taxon>
        <taxon>Primorskyibacter</taxon>
    </lineage>
</organism>
<gene>
    <name evidence="1" type="ORF">EDD52_1161</name>
</gene>